<evidence type="ECO:0000313" key="3">
    <source>
        <dbReference type="Proteomes" id="UP000886653"/>
    </source>
</evidence>
<name>A0A9P6T5E2_9BASI</name>
<reference evidence="2" key="1">
    <citation type="submission" date="2013-11" db="EMBL/GenBank/DDBJ databases">
        <title>Genome sequence of the fusiform rust pathogen reveals effectors for host alternation and coevolution with pine.</title>
        <authorList>
            <consortium name="DOE Joint Genome Institute"/>
            <person name="Smith K."/>
            <person name="Pendleton A."/>
            <person name="Kubisiak T."/>
            <person name="Anderson C."/>
            <person name="Salamov A."/>
            <person name="Aerts A."/>
            <person name="Riley R."/>
            <person name="Clum A."/>
            <person name="Lindquist E."/>
            <person name="Ence D."/>
            <person name="Campbell M."/>
            <person name="Kronenberg Z."/>
            <person name="Feau N."/>
            <person name="Dhillon B."/>
            <person name="Hamelin R."/>
            <person name="Burleigh J."/>
            <person name="Smith J."/>
            <person name="Yandell M."/>
            <person name="Nelson C."/>
            <person name="Grigoriev I."/>
            <person name="Davis J."/>
        </authorList>
    </citation>
    <scope>NUCLEOTIDE SEQUENCE</scope>
    <source>
        <strain evidence="2">G11</strain>
    </source>
</reference>
<keyword evidence="3" id="KW-1185">Reference proteome</keyword>
<proteinExistence type="predicted"/>
<dbReference type="EMBL" id="MU167708">
    <property type="protein sequence ID" value="KAG0139209.1"/>
    <property type="molecule type" value="Genomic_DNA"/>
</dbReference>
<protein>
    <submittedName>
        <fullName evidence="2">Uncharacterized protein</fullName>
    </submittedName>
</protein>
<dbReference type="AlphaFoldDB" id="A0A9P6T5E2"/>
<sequence>MFSIPTPLLFILWSQLTPTGQLELPSTLKSDHQITPSQIEQSVQFTSCVGNADSVGPKTEKHSEMKKLRDIFEGQSNADEGGGYGRQQDLGCIFQGSLNVPMSHNVPVIHSCEKGVLNAQGREEPLQAQKEYSSLVDKQQQSQHDLQETWRSPFSLSSSWNPGAVELSDSREAYGYPYTSDALGGSTSGVQDIDNHLPKVPSYAWYDPQFQHQRSAGGEVSSESLPETLNWQSNHYQEGVVVSKNGIPWPSIQEDSPVIVETVNPTNLNLVPQSIEYSHRKLGTVGATPETSNCDYITQVLPGQNFWGPDSSLMLLGDLPKTSEGIYASGYPQAKGVNGKLIDLDNISTYKNLKTVDDLNWNQRKRYLPNYSPLSDLTLGEASGSGNPLDSGTYHIEDNHHRFDLLPPRFSVNQESIQEVLPLGSQKEGGKRTTLQDSQGYQERFNNSENSSHSLEKYCYKRYNYCKIPKKGGWKKVVRWVGRTQWIGTSDHFSDLLTSQMSMINVVHQNKFPHDAHEQEALISDGWEFLQEILEQWVKGDLIDLPGSSTRQCDYFDGTQPINLFQQLSKPPSDHVPIFDDTLWQLWKRWYRSSSNPSKRFFAFQSQFNQEIETTLIEMQLMGKPVGLSSDTYNRQALNGFPSNRVHLLRHYLQVNSLQVKNCCSRKRNKKLSQYDLNMVKLANAQNVGRFEIQVLGFHFPVEEWFDKFHEDLQAQINSNQKTSMSINPEIVNLVKKTYFKIVTGFFGSIRLLHLNQPMTDAQTLDPLIEDGWKFLIKFLGLWRNLKQSHPFPLDCDHADRTLALLTHEAHELYAYLFQQQSASSPNPEDQTGKFQLALYQLSLVWL</sequence>
<evidence type="ECO:0000256" key="1">
    <source>
        <dbReference type="SAM" id="SignalP"/>
    </source>
</evidence>
<accession>A0A9P6T5E2</accession>
<keyword evidence="1" id="KW-0732">Signal</keyword>
<feature type="chain" id="PRO_5040123027" evidence="1">
    <location>
        <begin position="22"/>
        <end position="847"/>
    </location>
</feature>
<dbReference type="OrthoDB" id="10466809at2759"/>
<evidence type="ECO:0000313" key="2">
    <source>
        <dbReference type="EMBL" id="KAG0139209.1"/>
    </source>
</evidence>
<comment type="caution">
    <text evidence="2">The sequence shown here is derived from an EMBL/GenBank/DDBJ whole genome shotgun (WGS) entry which is preliminary data.</text>
</comment>
<feature type="signal peptide" evidence="1">
    <location>
        <begin position="1"/>
        <end position="21"/>
    </location>
</feature>
<organism evidence="2 3">
    <name type="scientific">Cronartium quercuum f. sp. fusiforme G11</name>
    <dbReference type="NCBI Taxonomy" id="708437"/>
    <lineage>
        <taxon>Eukaryota</taxon>
        <taxon>Fungi</taxon>
        <taxon>Dikarya</taxon>
        <taxon>Basidiomycota</taxon>
        <taxon>Pucciniomycotina</taxon>
        <taxon>Pucciniomycetes</taxon>
        <taxon>Pucciniales</taxon>
        <taxon>Coleosporiaceae</taxon>
        <taxon>Cronartium</taxon>
    </lineage>
</organism>
<dbReference type="Proteomes" id="UP000886653">
    <property type="component" value="Unassembled WGS sequence"/>
</dbReference>
<gene>
    <name evidence="2" type="ORF">CROQUDRAFT_701986</name>
</gene>